<gene>
    <name evidence="2" type="ORF">DF185_03835</name>
</gene>
<reference evidence="2 3" key="1">
    <citation type="submission" date="2018-05" db="EMBL/GenBank/DDBJ databases">
        <title>Marinifilum breve JC075T sp. nov., a marine bacterium isolated from Yongle Blue Hole in the South China Sea.</title>
        <authorList>
            <person name="Fu T."/>
        </authorList>
    </citation>
    <scope>NUCLEOTIDE SEQUENCE [LARGE SCALE GENOMIC DNA]</scope>
    <source>
        <strain evidence="2 3">JC075</strain>
    </source>
</reference>
<evidence type="ECO:0000256" key="1">
    <source>
        <dbReference type="SAM" id="Phobius"/>
    </source>
</evidence>
<feature type="transmembrane region" description="Helical" evidence="1">
    <location>
        <begin position="69"/>
        <end position="88"/>
    </location>
</feature>
<name>A0A2V4AGI0_9BACT</name>
<dbReference type="EMBL" id="QFLI01000001">
    <property type="protein sequence ID" value="PXY03224.1"/>
    <property type="molecule type" value="Genomic_DNA"/>
</dbReference>
<keyword evidence="1" id="KW-1133">Transmembrane helix</keyword>
<organism evidence="2 3">
    <name type="scientific">Marinifilum breve</name>
    <dbReference type="NCBI Taxonomy" id="2184082"/>
    <lineage>
        <taxon>Bacteria</taxon>
        <taxon>Pseudomonadati</taxon>
        <taxon>Bacteroidota</taxon>
        <taxon>Bacteroidia</taxon>
        <taxon>Marinilabiliales</taxon>
        <taxon>Marinifilaceae</taxon>
    </lineage>
</organism>
<keyword evidence="3" id="KW-1185">Reference proteome</keyword>
<evidence type="ECO:0000313" key="3">
    <source>
        <dbReference type="Proteomes" id="UP000248079"/>
    </source>
</evidence>
<dbReference type="RefSeq" id="WP_110359379.1">
    <property type="nucleotide sequence ID" value="NZ_QFLI01000001.1"/>
</dbReference>
<keyword evidence="1" id="KW-0812">Transmembrane</keyword>
<feature type="transmembrane region" description="Helical" evidence="1">
    <location>
        <begin position="36"/>
        <end position="57"/>
    </location>
</feature>
<evidence type="ECO:0000313" key="2">
    <source>
        <dbReference type="EMBL" id="PXY03224.1"/>
    </source>
</evidence>
<keyword evidence="1" id="KW-0472">Membrane</keyword>
<feature type="transmembrane region" description="Helical" evidence="1">
    <location>
        <begin position="94"/>
        <end position="111"/>
    </location>
</feature>
<dbReference type="AlphaFoldDB" id="A0A2V4AGI0"/>
<sequence length="126" mass="14224">MRITKSLSLTFLMLFLCYLTYILTSILNSWTEEWKSYFAASCISIGILLSILTVVTIVRDKTYGNPKKLNAILMGVFVGILIVLLELIGFENEVLFALVPSIALIVKFLGIKISRLLVFLNLIDFE</sequence>
<accession>A0A2V4AGI0</accession>
<comment type="caution">
    <text evidence="2">The sequence shown here is derived from an EMBL/GenBank/DDBJ whole genome shotgun (WGS) entry which is preliminary data.</text>
</comment>
<dbReference type="Proteomes" id="UP000248079">
    <property type="component" value="Unassembled WGS sequence"/>
</dbReference>
<feature type="transmembrane region" description="Helical" evidence="1">
    <location>
        <begin position="7"/>
        <end position="30"/>
    </location>
</feature>
<proteinExistence type="predicted"/>
<protein>
    <submittedName>
        <fullName evidence="2">Uncharacterized protein</fullName>
    </submittedName>
</protein>